<evidence type="ECO:0000256" key="13">
    <source>
        <dbReference type="ARBA" id="ARBA00023136"/>
    </source>
</evidence>
<keyword evidence="11 19" id="KW-0460">Magnesium</keyword>
<evidence type="ECO:0000256" key="9">
    <source>
        <dbReference type="ARBA" id="ARBA00022679"/>
    </source>
</evidence>
<accession>A0A3N2QYF5</accession>
<dbReference type="GO" id="GO:0005886">
    <property type="term" value="C:plasma membrane"/>
    <property type="evidence" value="ECO:0007669"/>
    <property type="project" value="UniProtKB-SubCell"/>
</dbReference>
<dbReference type="UniPathway" id="UPA00148">
    <property type="reaction ID" value="UER00238"/>
</dbReference>
<evidence type="ECO:0000256" key="14">
    <source>
        <dbReference type="ARBA" id="ARBA00025228"/>
    </source>
</evidence>
<evidence type="ECO:0000313" key="20">
    <source>
        <dbReference type="EMBL" id="ROU00244.1"/>
    </source>
</evidence>
<feature type="transmembrane region" description="Helical" evidence="19">
    <location>
        <begin position="174"/>
        <end position="191"/>
    </location>
</feature>
<dbReference type="NCBIfam" id="TIGR00317">
    <property type="entry name" value="cobS"/>
    <property type="match status" value="1"/>
</dbReference>
<keyword evidence="7 19" id="KW-1003">Cell membrane</keyword>
<dbReference type="Proteomes" id="UP000268016">
    <property type="component" value="Unassembled WGS sequence"/>
</dbReference>
<evidence type="ECO:0000256" key="12">
    <source>
        <dbReference type="ARBA" id="ARBA00022989"/>
    </source>
</evidence>
<dbReference type="InterPro" id="IPR003805">
    <property type="entry name" value="CobS"/>
</dbReference>
<evidence type="ECO:0000256" key="11">
    <source>
        <dbReference type="ARBA" id="ARBA00022842"/>
    </source>
</evidence>
<feature type="transmembrane region" description="Helical" evidence="19">
    <location>
        <begin position="109"/>
        <end position="132"/>
    </location>
</feature>
<dbReference type="AlphaFoldDB" id="A0A3N2QYF5"/>
<comment type="function">
    <text evidence="14 19">Joins adenosylcobinamide-GDP and alpha-ribazole to generate adenosylcobalamin (Ado-cobalamin). Also synthesizes adenosylcobalamin 5'-phosphate from adenosylcobinamide-GDP and alpha-ribazole 5'-phosphate.</text>
</comment>
<dbReference type="OrthoDB" id="9794626at2"/>
<evidence type="ECO:0000256" key="16">
    <source>
        <dbReference type="ARBA" id="ARBA00032853"/>
    </source>
</evidence>
<evidence type="ECO:0000256" key="7">
    <source>
        <dbReference type="ARBA" id="ARBA00022475"/>
    </source>
</evidence>
<protein>
    <recommendedName>
        <fullName evidence="6 19">Adenosylcobinamide-GDP ribazoletransferase</fullName>
        <ecNumber evidence="5 19">2.7.8.26</ecNumber>
    </recommendedName>
    <alternativeName>
        <fullName evidence="16 19">Cobalamin synthase</fullName>
    </alternativeName>
    <alternativeName>
        <fullName evidence="15 19">Cobalamin-5'-phosphate synthase</fullName>
    </alternativeName>
</protein>
<evidence type="ECO:0000256" key="2">
    <source>
        <dbReference type="ARBA" id="ARBA00004651"/>
    </source>
</evidence>
<dbReference type="EC" id="2.7.8.26" evidence="5 19"/>
<keyword evidence="13 19" id="KW-0472">Membrane</keyword>
<keyword evidence="10 19" id="KW-0812">Transmembrane</keyword>
<comment type="cofactor">
    <cofactor evidence="1 19">
        <name>Mg(2+)</name>
        <dbReference type="ChEBI" id="CHEBI:18420"/>
    </cofactor>
</comment>
<comment type="catalytic activity">
    <reaction evidence="18 19">
        <text>alpha-ribazole 5'-phosphate + adenosylcob(III)inamide-GDP = adenosylcob(III)alamin 5'-phosphate + GMP + H(+)</text>
        <dbReference type="Rhea" id="RHEA:23560"/>
        <dbReference type="ChEBI" id="CHEBI:15378"/>
        <dbReference type="ChEBI" id="CHEBI:57918"/>
        <dbReference type="ChEBI" id="CHEBI:58115"/>
        <dbReference type="ChEBI" id="CHEBI:60487"/>
        <dbReference type="ChEBI" id="CHEBI:60493"/>
        <dbReference type="EC" id="2.7.8.26"/>
    </reaction>
</comment>
<name>A0A3N2QYF5_9RHOB</name>
<organism evidence="20 21">
    <name type="scientific">Histidinibacterium lentulum</name>
    <dbReference type="NCBI Taxonomy" id="2480588"/>
    <lineage>
        <taxon>Bacteria</taxon>
        <taxon>Pseudomonadati</taxon>
        <taxon>Pseudomonadota</taxon>
        <taxon>Alphaproteobacteria</taxon>
        <taxon>Rhodobacterales</taxon>
        <taxon>Paracoccaceae</taxon>
        <taxon>Histidinibacterium</taxon>
    </lineage>
</organism>
<comment type="pathway">
    <text evidence="3 19">Cofactor biosynthesis; adenosylcobalamin biosynthesis; adenosylcobalamin from cob(II)yrinate a,c-diamide: step 7/7.</text>
</comment>
<dbReference type="GO" id="GO:0009236">
    <property type="term" value="P:cobalamin biosynthetic process"/>
    <property type="evidence" value="ECO:0007669"/>
    <property type="project" value="UniProtKB-UniRule"/>
</dbReference>
<dbReference type="EMBL" id="RDRB01000006">
    <property type="protein sequence ID" value="ROU00244.1"/>
    <property type="molecule type" value="Genomic_DNA"/>
</dbReference>
<comment type="subcellular location">
    <subcellularLocation>
        <location evidence="2 19">Cell membrane</location>
        <topology evidence="2 19">Multi-pass membrane protein</topology>
    </subcellularLocation>
</comment>
<feature type="transmembrane region" description="Helical" evidence="19">
    <location>
        <begin position="34"/>
        <end position="51"/>
    </location>
</feature>
<evidence type="ECO:0000256" key="6">
    <source>
        <dbReference type="ARBA" id="ARBA00015850"/>
    </source>
</evidence>
<comment type="similarity">
    <text evidence="4 19">Belongs to the CobS family.</text>
</comment>
<comment type="catalytic activity">
    <reaction evidence="17 19">
        <text>alpha-ribazole + adenosylcob(III)inamide-GDP = adenosylcob(III)alamin + GMP + H(+)</text>
        <dbReference type="Rhea" id="RHEA:16049"/>
        <dbReference type="ChEBI" id="CHEBI:10329"/>
        <dbReference type="ChEBI" id="CHEBI:15378"/>
        <dbReference type="ChEBI" id="CHEBI:18408"/>
        <dbReference type="ChEBI" id="CHEBI:58115"/>
        <dbReference type="ChEBI" id="CHEBI:60487"/>
        <dbReference type="EC" id="2.7.8.26"/>
    </reaction>
</comment>
<evidence type="ECO:0000256" key="4">
    <source>
        <dbReference type="ARBA" id="ARBA00010561"/>
    </source>
</evidence>
<evidence type="ECO:0000256" key="3">
    <source>
        <dbReference type="ARBA" id="ARBA00004663"/>
    </source>
</evidence>
<keyword evidence="9 19" id="KW-0808">Transferase</keyword>
<evidence type="ECO:0000256" key="15">
    <source>
        <dbReference type="ARBA" id="ARBA00032605"/>
    </source>
</evidence>
<evidence type="ECO:0000256" key="8">
    <source>
        <dbReference type="ARBA" id="ARBA00022573"/>
    </source>
</evidence>
<dbReference type="RefSeq" id="WP_123642792.1">
    <property type="nucleotide sequence ID" value="NZ_ML119086.1"/>
</dbReference>
<keyword evidence="8 19" id="KW-0169">Cobalamin biosynthesis</keyword>
<dbReference type="HAMAP" id="MF_00719">
    <property type="entry name" value="CobS"/>
    <property type="match status" value="1"/>
</dbReference>
<keyword evidence="21" id="KW-1185">Reference proteome</keyword>
<evidence type="ECO:0000313" key="21">
    <source>
        <dbReference type="Proteomes" id="UP000268016"/>
    </source>
</evidence>
<dbReference type="Pfam" id="PF02654">
    <property type="entry name" value="CobS"/>
    <property type="match status" value="1"/>
</dbReference>
<reference evidence="20 21" key="1">
    <citation type="submission" date="2018-10" db="EMBL/GenBank/DDBJ databases">
        <title>Histidinibacterium lentulum gen. nov., sp. nov., a marine bacterium from the culture broth of Picochlorum sp. 122.</title>
        <authorList>
            <person name="Wang G."/>
        </authorList>
    </citation>
    <scope>NUCLEOTIDE SEQUENCE [LARGE SCALE GENOMIC DNA]</scope>
    <source>
        <strain evidence="20 21">B17</strain>
    </source>
</reference>
<gene>
    <name evidence="19 20" type="primary">cobS</name>
    <name evidence="20" type="ORF">EAT49_13395</name>
</gene>
<evidence type="ECO:0000256" key="5">
    <source>
        <dbReference type="ARBA" id="ARBA00013200"/>
    </source>
</evidence>
<dbReference type="GO" id="GO:0008818">
    <property type="term" value="F:cobalamin 5'-phosphate synthase activity"/>
    <property type="evidence" value="ECO:0007669"/>
    <property type="project" value="UniProtKB-UniRule"/>
</dbReference>
<comment type="caution">
    <text evidence="20">The sequence shown here is derived from an EMBL/GenBank/DDBJ whole genome shotgun (WGS) entry which is preliminary data.</text>
</comment>
<dbReference type="GO" id="GO:0051073">
    <property type="term" value="F:adenosylcobinamide-GDP ribazoletransferase activity"/>
    <property type="evidence" value="ECO:0007669"/>
    <property type="project" value="UniProtKB-UniRule"/>
</dbReference>
<evidence type="ECO:0000256" key="18">
    <source>
        <dbReference type="ARBA" id="ARBA00049504"/>
    </source>
</evidence>
<keyword evidence="12 19" id="KW-1133">Transmembrane helix</keyword>
<dbReference type="PANTHER" id="PTHR34148:SF1">
    <property type="entry name" value="ADENOSYLCOBINAMIDE-GDP RIBAZOLETRANSFERASE"/>
    <property type="match status" value="1"/>
</dbReference>
<evidence type="ECO:0000256" key="19">
    <source>
        <dbReference type="HAMAP-Rule" id="MF_00719"/>
    </source>
</evidence>
<evidence type="ECO:0000256" key="10">
    <source>
        <dbReference type="ARBA" id="ARBA00022692"/>
    </source>
</evidence>
<dbReference type="PANTHER" id="PTHR34148">
    <property type="entry name" value="ADENOSYLCOBINAMIDE-GDP RIBAZOLETRANSFERASE"/>
    <property type="match status" value="1"/>
</dbReference>
<evidence type="ECO:0000256" key="17">
    <source>
        <dbReference type="ARBA" id="ARBA00048623"/>
    </source>
</evidence>
<proteinExistence type="inferred from homology"/>
<evidence type="ECO:0000256" key="1">
    <source>
        <dbReference type="ARBA" id="ARBA00001946"/>
    </source>
</evidence>
<feature type="transmembrane region" description="Helical" evidence="19">
    <location>
        <begin position="138"/>
        <end position="162"/>
    </location>
</feature>
<sequence length="247" mass="24180">MIRARVSEAGAALALLTRLPASFADHAAGHRAAWAWPLAGAAVGLIAAAAAEAGRTLGLPPAAAAALALTAAALVTGGLHHDGLSDMADGVGGGRDPARRLEIMRDSRVGSYGVLALILSTLLAWTALTALLTTESAWLPLLATAMASRAAMAGVAAGLPFARKDGLARLTGRPAPALALIAAALALLAALPLGAGAVAALALVTATAALVTARIAMRRLGGQTGDVLGATQQAAEAAGLLALAALL</sequence>